<dbReference type="HOGENOM" id="CLU_2853165_0_0_1"/>
<accession>A0A072TW51</accession>
<protein>
    <submittedName>
        <fullName evidence="2 3">Uncharacterized protein</fullName>
    </submittedName>
</protein>
<reference evidence="2 4" key="1">
    <citation type="journal article" date="2011" name="Nature">
        <title>The Medicago genome provides insight into the evolution of rhizobial symbioses.</title>
        <authorList>
            <person name="Young N.D."/>
            <person name="Debelle F."/>
            <person name="Oldroyd G.E."/>
            <person name="Geurts R."/>
            <person name="Cannon S.B."/>
            <person name="Udvardi M.K."/>
            <person name="Benedito V.A."/>
            <person name="Mayer K.F."/>
            <person name="Gouzy J."/>
            <person name="Schoof H."/>
            <person name="Van de Peer Y."/>
            <person name="Proost S."/>
            <person name="Cook D.R."/>
            <person name="Meyers B.C."/>
            <person name="Spannagl M."/>
            <person name="Cheung F."/>
            <person name="De Mita S."/>
            <person name="Krishnakumar V."/>
            <person name="Gundlach H."/>
            <person name="Zhou S."/>
            <person name="Mudge J."/>
            <person name="Bharti A.K."/>
            <person name="Murray J.D."/>
            <person name="Naoumkina M.A."/>
            <person name="Rosen B."/>
            <person name="Silverstein K.A."/>
            <person name="Tang H."/>
            <person name="Rombauts S."/>
            <person name="Zhao P.X."/>
            <person name="Zhou P."/>
            <person name="Barbe V."/>
            <person name="Bardou P."/>
            <person name="Bechner M."/>
            <person name="Bellec A."/>
            <person name="Berger A."/>
            <person name="Berges H."/>
            <person name="Bidwell S."/>
            <person name="Bisseling T."/>
            <person name="Choisne N."/>
            <person name="Couloux A."/>
            <person name="Denny R."/>
            <person name="Deshpande S."/>
            <person name="Dai X."/>
            <person name="Doyle J.J."/>
            <person name="Dudez A.M."/>
            <person name="Farmer A.D."/>
            <person name="Fouteau S."/>
            <person name="Franken C."/>
            <person name="Gibelin C."/>
            <person name="Gish J."/>
            <person name="Goldstein S."/>
            <person name="Gonzalez A.J."/>
            <person name="Green P.J."/>
            <person name="Hallab A."/>
            <person name="Hartog M."/>
            <person name="Hua A."/>
            <person name="Humphray S.J."/>
            <person name="Jeong D.H."/>
            <person name="Jing Y."/>
            <person name="Jocker A."/>
            <person name="Kenton S.M."/>
            <person name="Kim D.J."/>
            <person name="Klee K."/>
            <person name="Lai H."/>
            <person name="Lang C."/>
            <person name="Lin S."/>
            <person name="Macmil S.L."/>
            <person name="Magdelenat G."/>
            <person name="Matthews L."/>
            <person name="McCorrison J."/>
            <person name="Monaghan E.L."/>
            <person name="Mun J.H."/>
            <person name="Najar F.Z."/>
            <person name="Nicholson C."/>
            <person name="Noirot C."/>
            <person name="O'Bleness M."/>
            <person name="Paule C.R."/>
            <person name="Poulain J."/>
            <person name="Prion F."/>
            <person name="Qin B."/>
            <person name="Qu C."/>
            <person name="Retzel E.F."/>
            <person name="Riddle C."/>
            <person name="Sallet E."/>
            <person name="Samain S."/>
            <person name="Samson N."/>
            <person name="Sanders I."/>
            <person name="Saurat O."/>
            <person name="Scarpelli C."/>
            <person name="Schiex T."/>
            <person name="Segurens B."/>
            <person name="Severin A.J."/>
            <person name="Sherrier D.J."/>
            <person name="Shi R."/>
            <person name="Sims S."/>
            <person name="Singer S.R."/>
            <person name="Sinharoy S."/>
            <person name="Sterck L."/>
            <person name="Viollet A."/>
            <person name="Wang B.B."/>
            <person name="Wang K."/>
            <person name="Wang M."/>
            <person name="Wang X."/>
            <person name="Warfsmann J."/>
            <person name="Weissenbach J."/>
            <person name="White D.D."/>
            <person name="White J.D."/>
            <person name="Wiley G.B."/>
            <person name="Wincker P."/>
            <person name="Xing Y."/>
            <person name="Yang L."/>
            <person name="Yao Z."/>
            <person name="Ying F."/>
            <person name="Zhai J."/>
            <person name="Zhou L."/>
            <person name="Zuber A."/>
            <person name="Denarie J."/>
            <person name="Dixon R.A."/>
            <person name="May G.D."/>
            <person name="Schwartz D.C."/>
            <person name="Rogers J."/>
            <person name="Quetier F."/>
            <person name="Town C.D."/>
            <person name="Roe B.A."/>
        </authorList>
    </citation>
    <scope>NUCLEOTIDE SEQUENCE [LARGE SCALE GENOMIC DNA]</scope>
    <source>
        <strain evidence="2">A17</strain>
        <strain evidence="3 4">cv. Jemalong A17</strain>
    </source>
</reference>
<evidence type="ECO:0000256" key="1">
    <source>
        <dbReference type="SAM" id="SignalP"/>
    </source>
</evidence>
<keyword evidence="4" id="KW-1185">Reference proteome</keyword>
<gene>
    <name evidence="2" type="ORF">MTR_0001s0100</name>
</gene>
<feature type="chain" id="PRO_5014499069" evidence="1">
    <location>
        <begin position="21"/>
        <end position="65"/>
    </location>
</feature>
<organism evidence="2 4">
    <name type="scientific">Medicago truncatula</name>
    <name type="common">Barrel medic</name>
    <name type="synonym">Medicago tribuloides</name>
    <dbReference type="NCBI Taxonomy" id="3880"/>
    <lineage>
        <taxon>Eukaryota</taxon>
        <taxon>Viridiplantae</taxon>
        <taxon>Streptophyta</taxon>
        <taxon>Embryophyta</taxon>
        <taxon>Tracheophyta</taxon>
        <taxon>Spermatophyta</taxon>
        <taxon>Magnoliopsida</taxon>
        <taxon>eudicotyledons</taxon>
        <taxon>Gunneridae</taxon>
        <taxon>Pentapetalae</taxon>
        <taxon>rosids</taxon>
        <taxon>fabids</taxon>
        <taxon>Fabales</taxon>
        <taxon>Fabaceae</taxon>
        <taxon>Papilionoideae</taxon>
        <taxon>50 kb inversion clade</taxon>
        <taxon>NPAAA clade</taxon>
        <taxon>Hologalegina</taxon>
        <taxon>IRL clade</taxon>
        <taxon>Trifolieae</taxon>
        <taxon>Medicago</taxon>
    </lineage>
</organism>
<evidence type="ECO:0000313" key="4">
    <source>
        <dbReference type="Proteomes" id="UP000002051"/>
    </source>
</evidence>
<keyword evidence="1" id="KW-0732">Signal</keyword>
<proteinExistence type="predicted"/>
<dbReference type="Proteomes" id="UP000002051">
    <property type="component" value="Unassembled WGS sequence"/>
</dbReference>
<dbReference type="EnsemblPlants" id="KEH17750">
    <property type="protein sequence ID" value="KEH17750"/>
    <property type="gene ID" value="MTR_0001s0100"/>
</dbReference>
<dbReference type="AlphaFoldDB" id="A0A072TW51"/>
<sequence>MGLILLQILFIQELFLPTLQVLKLVKLSPKVRWNARGQPVKEASQVFVSYIGVINCREVPISMEN</sequence>
<name>A0A072TW51_MEDTR</name>
<reference evidence="3" key="3">
    <citation type="submission" date="2015-06" db="UniProtKB">
        <authorList>
            <consortium name="EnsemblPlants"/>
        </authorList>
    </citation>
    <scope>IDENTIFICATION</scope>
    <source>
        <strain evidence="3">cv. Jemalong A17</strain>
    </source>
</reference>
<evidence type="ECO:0000313" key="2">
    <source>
        <dbReference type="EMBL" id="KEH17750.1"/>
    </source>
</evidence>
<reference evidence="2 4" key="2">
    <citation type="journal article" date="2014" name="BMC Genomics">
        <title>An improved genome release (version Mt4.0) for the model legume Medicago truncatula.</title>
        <authorList>
            <person name="Tang H."/>
            <person name="Krishnakumar V."/>
            <person name="Bidwell S."/>
            <person name="Rosen B."/>
            <person name="Chan A."/>
            <person name="Zhou S."/>
            <person name="Gentzbittel L."/>
            <person name="Childs K.L."/>
            <person name="Yandell M."/>
            <person name="Gundlach H."/>
            <person name="Mayer K.F."/>
            <person name="Schwartz D.C."/>
            <person name="Town C.D."/>
        </authorList>
    </citation>
    <scope>GENOME REANNOTATION</scope>
    <source>
        <strain evidence="2">A17</strain>
        <strain evidence="3 4">cv. Jemalong A17</strain>
    </source>
</reference>
<feature type="signal peptide" evidence="1">
    <location>
        <begin position="1"/>
        <end position="20"/>
    </location>
</feature>
<evidence type="ECO:0000313" key="3">
    <source>
        <dbReference type="EnsemblPlants" id="KEH17750"/>
    </source>
</evidence>
<dbReference type="EMBL" id="KL402726">
    <property type="protein sequence ID" value="KEH17750.1"/>
    <property type="molecule type" value="Genomic_DNA"/>
</dbReference>